<dbReference type="AlphaFoldDB" id="A0ABD3XXB4"/>
<dbReference type="EMBL" id="JBJQND010000001">
    <property type="protein sequence ID" value="KAL3889747.1"/>
    <property type="molecule type" value="Genomic_DNA"/>
</dbReference>
<feature type="signal peptide" evidence="1">
    <location>
        <begin position="1"/>
        <end position="18"/>
    </location>
</feature>
<sequence>MWSQVLLLFQCWIINTLSGYFLESRVPVPHPDLVFPQVGENEVGYTDPFLIIRNILSICMVLLQNGVSNIMVGALVPRLSPRHVSISQYTRRIRYINLHLNQALINMPRVSFHGLVGFCPRYLHADGVHFNSRGQRWFM</sequence>
<dbReference type="Proteomes" id="UP001634394">
    <property type="component" value="Unassembled WGS sequence"/>
</dbReference>
<feature type="chain" id="PRO_5044771473" evidence="1">
    <location>
        <begin position="19"/>
        <end position="139"/>
    </location>
</feature>
<proteinExistence type="predicted"/>
<accession>A0ABD3XXB4</accession>
<evidence type="ECO:0000313" key="2">
    <source>
        <dbReference type="EMBL" id="KAL3889747.1"/>
    </source>
</evidence>
<protein>
    <submittedName>
        <fullName evidence="2">Uncharacterized protein</fullName>
    </submittedName>
</protein>
<keyword evidence="3" id="KW-1185">Reference proteome</keyword>
<dbReference type="SUPFAM" id="SSF52266">
    <property type="entry name" value="SGNH hydrolase"/>
    <property type="match status" value="1"/>
</dbReference>
<evidence type="ECO:0000313" key="3">
    <source>
        <dbReference type="Proteomes" id="UP001634394"/>
    </source>
</evidence>
<keyword evidence="1" id="KW-0732">Signal</keyword>
<dbReference type="Gene3D" id="3.40.50.1110">
    <property type="entry name" value="SGNH hydrolase"/>
    <property type="match status" value="1"/>
</dbReference>
<name>A0ABD3XXB4_SINWO</name>
<reference evidence="2 3" key="1">
    <citation type="submission" date="2024-11" db="EMBL/GenBank/DDBJ databases">
        <title>Chromosome-level genome assembly of the freshwater bivalve Anodonta woodiana.</title>
        <authorList>
            <person name="Chen X."/>
        </authorList>
    </citation>
    <scope>NUCLEOTIDE SEQUENCE [LARGE SCALE GENOMIC DNA]</scope>
    <source>
        <strain evidence="2">MN2024</strain>
        <tissue evidence="2">Gills</tissue>
    </source>
</reference>
<dbReference type="InterPro" id="IPR036514">
    <property type="entry name" value="SGNH_hydro_sf"/>
</dbReference>
<organism evidence="2 3">
    <name type="scientific">Sinanodonta woodiana</name>
    <name type="common">Chinese pond mussel</name>
    <name type="synonym">Anodonta woodiana</name>
    <dbReference type="NCBI Taxonomy" id="1069815"/>
    <lineage>
        <taxon>Eukaryota</taxon>
        <taxon>Metazoa</taxon>
        <taxon>Spiralia</taxon>
        <taxon>Lophotrochozoa</taxon>
        <taxon>Mollusca</taxon>
        <taxon>Bivalvia</taxon>
        <taxon>Autobranchia</taxon>
        <taxon>Heteroconchia</taxon>
        <taxon>Palaeoheterodonta</taxon>
        <taxon>Unionida</taxon>
        <taxon>Unionoidea</taxon>
        <taxon>Unionidae</taxon>
        <taxon>Unioninae</taxon>
        <taxon>Sinanodonta</taxon>
    </lineage>
</organism>
<gene>
    <name evidence="2" type="ORF">ACJMK2_002076</name>
</gene>
<comment type="caution">
    <text evidence="2">The sequence shown here is derived from an EMBL/GenBank/DDBJ whole genome shotgun (WGS) entry which is preliminary data.</text>
</comment>
<evidence type="ECO:0000256" key="1">
    <source>
        <dbReference type="SAM" id="SignalP"/>
    </source>
</evidence>